<dbReference type="Pfam" id="PF13439">
    <property type="entry name" value="Glyco_transf_4"/>
    <property type="match status" value="1"/>
</dbReference>
<dbReference type="Proteomes" id="UP000029914">
    <property type="component" value="Chromosome"/>
</dbReference>
<dbReference type="AlphaFoldDB" id="A0A097IFI9"/>
<dbReference type="HOGENOM" id="CLU_042257_1_0_11"/>
<dbReference type="SUPFAM" id="SSF53756">
    <property type="entry name" value="UDP-Glycosyltransferase/glycogen phosphorylase"/>
    <property type="match status" value="1"/>
</dbReference>
<feature type="domain" description="Glycosyl transferase family 1" evidence="3">
    <location>
        <begin position="178"/>
        <end position="285"/>
    </location>
</feature>
<proteinExistence type="predicted"/>
<dbReference type="EMBL" id="CP006764">
    <property type="protein sequence ID" value="AIT60893.1"/>
    <property type="molecule type" value="Genomic_DNA"/>
</dbReference>
<keyword evidence="1" id="KW-0328">Glycosyltransferase</keyword>
<evidence type="ECO:0000259" key="3">
    <source>
        <dbReference type="Pfam" id="PF00534"/>
    </source>
</evidence>
<dbReference type="RefSeq" id="WP_018022593.1">
    <property type="nucleotide sequence ID" value="NZ_AQUX01000009.1"/>
</dbReference>
<evidence type="ECO:0000256" key="2">
    <source>
        <dbReference type="ARBA" id="ARBA00022679"/>
    </source>
</evidence>
<gene>
    <name evidence="5" type="ORF">CDOO_06210</name>
</gene>
<evidence type="ECO:0000313" key="5">
    <source>
        <dbReference type="EMBL" id="AIT60893.1"/>
    </source>
</evidence>
<dbReference type="InterPro" id="IPR028098">
    <property type="entry name" value="Glyco_trans_4-like_N"/>
</dbReference>
<accession>A0A097IFI9</accession>
<dbReference type="eggNOG" id="COG0438">
    <property type="taxonomic scope" value="Bacteria"/>
</dbReference>
<dbReference type="Pfam" id="PF00534">
    <property type="entry name" value="Glycos_transf_1"/>
    <property type="match status" value="1"/>
</dbReference>
<dbReference type="OrthoDB" id="9809227at2"/>
<feature type="domain" description="Glycosyltransferase subfamily 4-like N-terminal" evidence="4">
    <location>
        <begin position="19"/>
        <end position="166"/>
    </location>
</feature>
<evidence type="ECO:0000313" key="6">
    <source>
        <dbReference type="Proteomes" id="UP000029914"/>
    </source>
</evidence>
<sequence>MKIAVVAPGRHPIAEPYSGGLEAFCGILVTALRRRGHHVDLFAPAGSEGHVREFEFPLVDWVGSVDRENDTTYPAGHQEREDAAYRRLRHYLEHADYDIVHNNSLNPELLRSHSLPLVTTLHCPPVPAMAEVIHDAPGLITAVSHSTAHSWSLPGTIVVPNAVDPATWRPGPGGDKAVWFGRVVPEKAPHLAIDACRVAGVELTVIGRRSDPAYWDAEIAPRLGDGVVWHEPMAHQELARFVGRSKVAVITPTWDEPFGLVAIEAMSCGTPVAAFARGGLAEIVAGSPCTAVPFADVLGLAEVIRAADDVDRGTVTDYARARYGIDNWVAAYTRVYEAVLRTEVAS</sequence>
<reference evidence="5 6" key="1">
    <citation type="submission" date="2013-09" db="EMBL/GenBank/DDBJ databases">
        <title>Complete genome sequence of Corynebacterium doosanense CAU 212(T) (=DSM 45436(T)), isolated from activated sludge.</title>
        <authorList>
            <person name="Schaffert L."/>
            <person name="Albersmeier A."/>
            <person name="Kalinowski J."/>
            <person name="Ruckert C."/>
        </authorList>
    </citation>
    <scope>NUCLEOTIDE SEQUENCE [LARGE SCALE GENOMIC DNA]</scope>
    <source>
        <strain evidence="5 6">CAU 212</strain>
    </source>
</reference>
<protein>
    <submittedName>
        <fullName evidence="5">Glycosyl transferase family 1</fullName>
    </submittedName>
</protein>
<evidence type="ECO:0000256" key="1">
    <source>
        <dbReference type="ARBA" id="ARBA00022676"/>
    </source>
</evidence>
<dbReference type="STRING" id="558173.CDOO_06210"/>
<dbReference type="GO" id="GO:0016757">
    <property type="term" value="F:glycosyltransferase activity"/>
    <property type="evidence" value="ECO:0007669"/>
    <property type="project" value="UniProtKB-KW"/>
</dbReference>
<organism evidence="5 6">
    <name type="scientific">Corynebacterium doosanense CAU 212 = DSM 45436</name>
    <dbReference type="NCBI Taxonomy" id="558173"/>
    <lineage>
        <taxon>Bacteria</taxon>
        <taxon>Bacillati</taxon>
        <taxon>Actinomycetota</taxon>
        <taxon>Actinomycetes</taxon>
        <taxon>Mycobacteriales</taxon>
        <taxon>Corynebacteriaceae</taxon>
        <taxon>Corynebacterium</taxon>
    </lineage>
</organism>
<dbReference type="CDD" id="cd03802">
    <property type="entry name" value="GT4_AviGT4-like"/>
    <property type="match status" value="1"/>
</dbReference>
<keyword evidence="6" id="KW-1185">Reference proteome</keyword>
<dbReference type="PANTHER" id="PTHR12526">
    <property type="entry name" value="GLYCOSYLTRANSFERASE"/>
    <property type="match status" value="1"/>
</dbReference>
<evidence type="ECO:0000259" key="4">
    <source>
        <dbReference type="Pfam" id="PF13439"/>
    </source>
</evidence>
<dbReference type="InterPro" id="IPR001296">
    <property type="entry name" value="Glyco_trans_1"/>
</dbReference>
<keyword evidence="2 5" id="KW-0808">Transferase</keyword>
<dbReference type="PANTHER" id="PTHR12526:SF595">
    <property type="entry name" value="BLL5217 PROTEIN"/>
    <property type="match status" value="1"/>
</dbReference>
<dbReference type="KEGG" id="cdo:CDOO_06210"/>
<name>A0A097IFI9_9CORY</name>
<dbReference type="Gene3D" id="3.40.50.2000">
    <property type="entry name" value="Glycogen Phosphorylase B"/>
    <property type="match status" value="2"/>
</dbReference>